<dbReference type="EMBL" id="JOKG01000001">
    <property type="protein sequence ID" value="KEQ15544.1"/>
    <property type="molecule type" value="Genomic_DNA"/>
</dbReference>
<evidence type="ECO:0000313" key="1">
    <source>
        <dbReference type="EMBL" id="KEQ15544.1"/>
    </source>
</evidence>
<proteinExistence type="predicted"/>
<accession>A0A081NAS1</accession>
<keyword evidence="2" id="KW-1185">Reference proteome</keyword>
<evidence type="ECO:0000313" key="2">
    <source>
        <dbReference type="Proteomes" id="UP000028006"/>
    </source>
</evidence>
<gene>
    <name evidence="1" type="ORF">GZ77_02680</name>
</gene>
<dbReference type="Proteomes" id="UP000028006">
    <property type="component" value="Unassembled WGS sequence"/>
</dbReference>
<comment type="caution">
    <text evidence="1">The sequence shown here is derived from an EMBL/GenBank/DDBJ whole genome shotgun (WGS) entry which is preliminary data.</text>
</comment>
<protein>
    <submittedName>
        <fullName evidence="1">Uncharacterized protein</fullName>
    </submittedName>
</protein>
<name>A0A081NAS1_9GAMM</name>
<reference evidence="1 2" key="1">
    <citation type="submission" date="2014-06" db="EMBL/GenBank/DDBJ databases">
        <title>Whole Genome Sequences of Three Symbiotic Endozoicomonas Bacteria.</title>
        <authorList>
            <person name="Neave M.J."/>
            <person name="Apprill A."/>
            <person name="Voolstra C.R."/>
        </authorList>
    </citation>
    <scope>NUCLEOTIDE SEQUENCE [LARGE SCALE GENOMIC DNA]</scope>
    <source>
        <strain evidence="1 2">LMG 24815</strain>
    </source>
</reference>
<dbReference type="AlphaFoldDB" id="A0A081NAS1"/>
<organism evidence="1 2">
    <name type="scientific">Endozoicomonas montiporae</name>
    <dbReference type="NCBI Taxonomy" id="1027273"/>
    <lineage>
        <taxon>Bacteria</taxon>
        <taxon>Pseudomonadati</taxon>
        <taxon>Pseudomonadota</taxon>
        <taxon>Gammaproteobacteria</taxon>
        <taxon>Oceanospirillales</taxon>
        <taxon>Endozoicomonadaceae</taxon>
        <taxon>Endozoicomonas</taxon>
    </lineage>
</organism>
<sequence>MLGSLRVIEEKKGIKKPLNCSWSCILRWLYKKKEKQLRSEINRAGGLLERVQQVKVTQAKLIDQKGKLRHRFKTQEISQKEYQLQFQKHRKQCDELDMTIKNVQSKFFEKHVPSVQSILEQDQLFHFLTKA</sequence>